<comment type="pathway">
    <text evidence="4">Amino-acid biosynthesis; L-valine biosynthesis; L-valine from pyruvate: step 4/4.</text>
</comment>
<comment type="cofactor">
    <cofactor evidence="1">
        <name>pyridoxal 5'-phosphate</name>
        <dbReference type="ChEBI" id="CHEBI:597326"/>
    </cofactor>
</comment>
<evidence type="ECO:0000256" key="4">
    <source>
        <dbReference type="ARBA" id="ARBA00004931"/>
    </source>
</evidence>
<dbReference type="GO" id="GO:0008652">
    <property type="term" value="P:amino acid biosynthetic process"/>
    <property type="evidence" value="ECO:0007669"/>
    <property type="project" value="UniProtKB-ARBA"/>
</dbReference>
<evidence type="ECO:0000256" key="13">
    <source>
        <dbReference type="ARBA" id="ARBA00049229"/>
    </source>
</evidence>
<evidence type="ECO:0000256" key="3">
    <source>
        <dbReference type="ARBA" id="ARBA00004824"/>
    </source>
</evidence>
<comment type="function">
    <text evidence="2">Acts on leucine, isoleucine and valine.</text>
</comment>
<evidence type="ECO:0000256" key="12">
    <source>
        <dbReference type="ARBA" id="ARBA00048798"/>
    </source>
</evidence>
<name>A0A1Y6CSJ6_9PROT</name>
<organism evidence="14 15">
    <name type="scientific">Tistlia consotensis USBA 355</name>
    <dbReference type="NCBI Taxonomy" id="560819"/>
    <lineage>
        <taxon>Bacteria</taxon>
        <taxon>Pseudomonadati</taxon>
        <taxon>Pseudomonadota</taxon>
        <taxon>Alphaproteobacteria</taxon>
        <taxon>Rhodospirillales</taxon>
        <taxon>Rhodovibrionaceae</taxon>
        <taxon>Tistlia</taxon>
    </lineage>
</organism>
<keyword evidence="9" id="KW-0663">Pyridoxal phosphate</keyword>
<dbReference type="AlphaFoldDB" id="A0A1Y6CSJ6"/>
<keyword evidence="15" id="KW-1185">Reference proteome</keyword>
<dbReference type="PANTHER" id="PTHR42743">
    <property type="entry name" value="AMINO-ACID AMINOTRANSFERASE"/>
    <property type="match status" value="1"/>
</dbReference>
<evidence type="ECO:0000256" key="9">
    <source>
        <dbReference type="ARBA" id="ARBA00022898"/>
    </source>
</evidence>
<keyword evidence="14" id="KW-0032">Aminotransferase</keyword>
<evidence type="ECO:0000256" key="2">
    <source>
        <dbReference type="ARBA" id="ARBA00003109"/>
    </source>
</evidence>
<dbReference type="Gene3D" id="3.30.470.10">
    <property type="match status" value="1"/>
</dbReference>
<dbReference type="InterPro" id="IPR050571">
    <property type="entry name" value="Class-IV_PLP-Dep_Aminotrnsfr"/>
</dbReference>
<comment type="pathway">
    <text evidence="3">Amino-acid biosynthesis; L-isoleucine biosynthesis; L-isoleucine from 2-oxobutanoate: step 4/4.</text>
</comment>
<evidence type="ECO:0000256" key="10">
    <source>
        <dbReference type="ARBA" id="ARBA00023304"/>
    </source>
</evidence>
<evidence type="ECO:0000256" key="5">
    <source>
        <dbReference type="ARBA" id="ARBA00005072"/>
    </source>
</evidence>
<evidence type="ECO:0000256" key="6">
    <source>
        <dbReference type="ARBA" id="ARBA00009320"/>
    </source>
</evidence>
<comment type="catalytic activity">
    <reaction evidence="12">
        <text>L-isoleucine + 2-oxoglutarate = (S)-3-methyl-2-oxopentanoate + L-glutamate</text>
        <dbReference type="Rhea" id="RHEA:24801"/>
        <dbReference type="ChEBI" id="CHEBI:16810"/>
        <dbReference type="ChEBI" id="CHEBI:29985"/>
        <dbReference type="ChEBI" id="CHEBI:35146"/>
        <dbReference type="ChEBI" id="CHEBI:58045"/>
        <dbReference type="EC" id="2.6.1.42"/>
    </reaction>
</comment>
<dbReference type="STRING" id="560819.SAMN05428998_13530"/>
<keyword evidence="10" id="KW-0028">Amino-acid biosynthesis</keyword>
<reference evidence="14 15" key="1">
    <citation type="submission" date="2017-04" db="EMBL/GenBank/DDBJ databases">
        <authorList>
            <person name="Afonso C.L."/>
            <person name="Miller P.J."/>
            <person name="Scott M.A."/>
            <person name="Spackman E."/>
            <person name="Goraichik I."/>
            <person name="Dimitrov K.M."/>
            <person name="Suarez D.L."/>
            <person name="Swayne D.E."/>
        </authorList>
    </citation>
    <scope>NUCLEOTIDE SEQUENCE [LARGE SCALE GENOMIC DNA]</scope>
    <source>
        <strain evidence="14 15">USBA 355</strain>
    </source>
</reference>
<sequence>MPDSLESQQPQDDTVFPPGVAFIDGRYTTMDQAKIPVLDWGFLRSDATYDVVHVWQGRFFRLDVHVERFLASVAALRMTLPVGRDELERILHSLVAKAGLQDAYVEMVCTRGHSPSFSRDPRQARNRFLAFAIPFGWIATEEQRARGLDVHVAPIPRIAPESVDPTVKNYHWLDLVMGLYSAYDAGRENVVLTDGAGNVTEGPGFNLFAVRDGKATTPGRGVLQGVTRRTALELLAELGIPAEAAPLSVEALKGADEVFLTSTAGGPMPITRLDGRPVGDGRPGPVTAKLTALYWDKHRDPAWTTDVDYALAG</sequence>
<keyword evidence="14" id="KW-0808">Transferase</keyword>
<accession>A0A1Y6CSJ6</accession>
<dbReference type="GO" id="GO:0004084">
    <property type="term" value="F:branched-chain-amino-acid transaminase activity"/>
    <property type="evidence" value="ECO:0007669"/>
    <property type="project" value="UniProtKB-EC"/>
</dbReference>
<comment type="catalytic activity">
    <reaction evidence="11">
        <text>L-valine + 2-oxoglutarate = 3-methyl-2-oxobutanoate + L-glutamate</text>
        <dbReference type="Rhea" id="RHEA:24813"/>
        <dbReference type="ChEBI" id="CHEBI:11851"/>
        <dbReference type="ChEBI" id="CHEBI:16810"/>
        <dbReference type="ChEBI" id="CHEBI:29985"/>
        <dbReference type="ChEBI" id="CHEBI:57762"/>
        <dbReference type="EC" id="2.6.1.42"/>
    </reaction>
</comment>
<dbReference type="InterPro" id="IPR043131">
    <property type="entry name" value="BCAT-like_N"/>
</dbReference>
<protein>
    <recommendedName>
        <fullName evidence="8">Probable branched-chain-amino-acid aminotransferase</fullName>
        <ecNumber evidence="7">2.6.1.42</ecNumber>
    </recommendedName>
</protein>
<comment type="pathway">
    <text evidence="5">Amino-acid biosynthesis; L-leucine biosynthesis; L-leucine from 3-methyl-2-oxobutanoate: step 4/4.</text>
</comment>
<dbReference type="EC" id="2.6.1.42" evidence="7"/>
<dbReference type="InterPro" id="IPR001544">
    <property type="entry name" value="Aminotrans_IV"/>
</dbReference>
<dbReference type="FunFam" id="3.20.10.10:FF:000002">
    <property type="entry name" value="D-alanine aminotransferase"/>
    <property type="match status" value="1"/>
</dbReference>
<dbReference type="RefSeq" id="WP_085125935.1">
    <property type="nucleotide sequence ID" value="NZ_FWZX01000035.1"/>
</dbReference>
<dbReference type="GO" id="GO:0009082">
    <property type="term" value="P:branched-chain amino acid biosynthetic process"/>
    <property type="evidence" value="ECO:0007669"/>
    <property type="project" value="UniProtKB-KW"/>
</dbReference>
<evidence type="ECO:0000256" key="8">
    <source>
        <dbReference type="ARBA" id="ARBA00014472"/>
    </source>
</evidence>
<dbReference type="Pfam" id="PF01063">
    <property type="entry name" value="Aminotran_4"/>
    <property type="match status" value="1"/>
</dbReference>
<keyword evidence="10" id="KW-0100">Branched-chain amino acid biosynthesis</keyword>
<dbReference type="InterPro" id="IPR043132">
    <property type="entry name" value="BCAT-like_C"/>
</dbReference>
<evidence type="ECO:0000313" key="15">
    <source>
        <dbReference type="Proteomes" id="UP000192917"/>
    </source>
</evidence>
<gene>
    <name evidence="14" type="ORF">SAMN05428998_13530</name>
</gene>
<comment type="catalytic activity">
    <reaction evidence="13">
        <text>L-leucine + 2-oxoglutarate = 4-methyl-2-oxopentanoate + L-glutamate</text>
        <dbReference type="Rhea" id="RHEA:18321"/>
        <dbReference type="ChEBI" id="CHEBI:16810"/>
        <dbReference type="ChEBI" id="CHEBI:17865"/>
        <dbReference type="ChEBI" id="CHEBI:29985"/>
        <dbReference type="ChEBI" id="CHEBI:57427"/>
        <dbReference type="EC" id="2.6.1.42"/>
    </reaction>
</comment>
<dbReference type="Proteomes" id="UP000192917">
    <property type="component" value="Unassembled WGS sequence"/>
</dbReference>
<proteinExistence type="inferred from homology"/>
<comment type="similarity">
    <text evidence="6">Belongs to the class-IV pyridoxal-phosphate-dependent aminotransferase family.</text>
</comment>
<dbReference type="SUPFAM" id="SSF56752">
    <property type="entry name" value="D-aminoacid aminotransferase-like PLP-dependent enzymes"/>
    <property type="match status" value="1"/>
</dbReference>
<dbReference type="EMBL" id="FWZX01000035">
    <property type="protein sequence ID" value="SMF76213.1"/>
    <property type="molecule type" value="Genomic_DNA"/>
</dbReference>
<evidence type="ECO:0000256" key="7">
    <source>
        <dbReference type="ARBA" id="ARBA00013053"/>
    </source>
</evidence>
<dbReference type="InterPro" id="IPR036038">
    <property type="entry name" value="Aminotransferase-like"/>
</dbReference>
<dbReference type="PANTHER" id="PTHR42743:SF11">
    <property type="entry name" value="AMINODEOXYCHORISMATE LYASE"/>
    <property type="match status" value="1"/>
</dbReference>
<evidence type="ECO:0000256" key="1">
    <source>
        <dbReference type="ARBA" id="ARBA00001933"/>
    </source>
</evidence>
<evidence type="ECO:0000256" key="11">
    <source>
        <dbReference type="ARBA" id="ARBA00048212"/>
    </source>
</evidence>
<evidence type="ECO:0000313" key="14">
    <source>
        <dbReference type="EMBL" id="SMF76213.1"/>
    </source>
</evidence>
<dbReference type="Gene3D" id="3.20.10.10">
    <property type="entry name" value="D-amino Acid Aminotransferase, subunit A, domain 2"/>
    <property type="match status" value="1"/>
</dbReference>